<dbReference type="GO" id="GO:0047499">
    <property type="term" value="F:calcium-independent phospholipase A2 activity"/>
    <property type="evidence" value="ECO:0007669"/>
    <property type="project" value="TreeGrafter"/>
</dbReference>
<organism evidence="7 8">
    <name type="scientific">Diplogelasinospora grovesii</name>
    <dbReference type="NCBI Taxonomy" id="303347"/>
    <lineage>
        <taxon>Eukaryota</taxon>
        <taxon>Fungi</taxon>
        <taxon>Dikarya</taxon>
        <taxon>Ascomycota</taxon>
        <taxon>Pezizomycotina</taxon>
        <taxon>Sordariomycetes</taxon>
        <taxon>Sordariomycetidae</taxon>
        <taxon>Sordariales</taxon>
        <taxon>Diplogelasinosporaceae</taxon>
        <taxon>Diplogelasinospora</taxon>
    </lineage>
</organism>
<feature type="region of interest" description="Disordered" evidence="4">
    <location>
        <begin position="223"/>
        <end position="242"/>
    </location>
</feature>
<evidence type="ECO:0000256" key="5">
    <source>
        <dbReference type="SAM" id="Phobius"/>
    </source>
</evidence>
<dbReference type="PANTHER" id="PTHR24185">
    <property type="entry name" value="CALCIUM-INDEPENDENT PHOSPHOLIPASE A2-GAMMA"/>
    <property type="match status" value="1"/>
</dbReference>
<sequence length="514" mass="58014">MSAEIERRREDGPPQLPRSVSALRSSTSKPRRVPTRVSIAVPEPSTRNESATRSSTSASSPDLSVTSTPWAKRLILTLDGGGIRGYSSLIILRALMEEIARIEQTLEPFASSSAHTDRIPEEAIPAEVLRKGKYLPCHYFDYIAGTSVGGLIAIMLGMLSMPVEECITEFQRQNKAIPLTDDLPGVNVLEFQLLNRRTTWPTKKTRSFYDTFAKFAATATARGRSTSAPSSSASAASPDPAATEFKKDTLQCQTLAWCTEVEEHSERRPYAFCTYKEDEDESDQKLVSIPEVAKAITTPSSSSFKPFKLGSGQFVDGSQQIRDPTLEVLKEITTLLDPPGEPVIDLLLSLGTDEHHAWFYQKLRRPGVDNEHHWSSAEDVAKEKGRSYLHYYRFEVTDIKLGFRKKYVLKEIEEATEKWLKTDHQRESIHKYAEMLVERRRARASTIRWETFALGVRYHCFHDDCLAHKDNESFDSRGSFYDHLDAIHCLSRKAAKRGLNIEEELDRGRKFGCS</sequence>
<evidence type="ECO:0000313" key="8">
    <source>
        <dbReference type="Proteomes" id="UP001303473"/>
    </source>
</evidence>
<dbReference type="AlphaFoldDB" id="A0AAN6S5X4"/>
<evidence type="ECO:0000259" key="6">
    <source>
        <dbReference type="Pfam" id="PF01734"/>
    </source>
</evidence>
<keyword evidence="5" id="KW-0472">Membrane</keyword>
<evidence type="ECO:0000256" key="1">
    <source>
        <dbReference type="ARBA" id="ARBA00022801"/>
    </source>
</evidence>
<feature type="domain" description="PNPLA" evidence="6">
    <location>
        <begin position="76"/>
        <end position="318"/>
    </location>
</feature>
<feature type="compositionally biased region" description="Low complexity" evidence="4">
    <location>
        <begin position="45"/>
        <end position="65"/>
    </location>
</feature>
<reference evidence="8" key="1">
    <citation type="journal article" date="2023" name="Mol. Phylogenet. Evol.">
        <title>Genome-scale phylogeny and comparative genomics of the fungal order Sordariales.</title>
        <authorList>
            <person name="Hensen N."/>
            <person name="Bonometti L."/>
            <person name="Westerberg I."/>
            <person name="Brannstrom I.O."/>
            <person name="Guillou S."/>
            <person name="Cros-Aarteil S."/>
            <person name="Calhoun S."/>
            <person name="Haridas S."/>
            <person name="Kuo A."/>
            <person name="Mondo S."/>
            <person name="Pangilinan J."/>
            <person name="Riley R."/>
            <person name="LaButti K."/>
            <person name="Andreopoulos B."/>
            <person name="Lipzen A."/>
            <person name="Chen C."/>
            <person name="Yan M."/>
            <person name="Daum C."/>
            <person name="Ng V."/>
            <person name="Clum A."/>
            <person name="Steindorff A."/>
            <person name="Ohm R.A."/>
            <person name="Martin F."/>
            <person name="Silar P."/>
            <person name="Natvig D.O."/>
            <person name="Lalanne C."/>
            <person name="Gautier V."/>
            <person name="Ament-Velasquez S.L."/>
            <person name="Kruys A."/>
            <person name="Hutchinson M.I."/>
            <person name="Powell A.J."/>
            <person name="Barry K."/>
            <person name="Miller A.N."/>
            <person name="Grigoriev I.V."/>
            <person name="Debuchy R."/>
            <person name="Gladieux P."/>
            <person name="Hiltunen Thoren M."/>
            <person name="Johannesson H."/>
        </authorList>
    </citation>
    <scope>NUCLEOTIDE SEQUENCE [LARGE SCALE GENOMIC DNA]</scope>
    <source>
        <strain evidence="8">CBS 340.73</strain>
    </source>
</reference>
<dbReference type="Pfam" id="PF01734">
    <property type="entry name" value="Patatin"/>
    <property type="match status" value="1"/>
</dbReference>
<dbReference type="GO" id="GO:0019369">
    <property type="term" value="P:arachidonate metabolic process"/>
    <property type="evidence" value="ECO:0007669"/>
    <property type="project" value="TreeGrafter"/>
</dbReference>
<dbReference type="SUPFAM" id="SSF52151">
    <property type="entry name" value="FabD/lysophospholipase-like"/>
    <property type="match status" value="1"/>
</dbReference>
<dbReference type="GO" id="GO:0016042">
    <property type="term" value="P:lipid catabolic process"/>
    <property type="evidence" value="ECO:0007669"/>
    <property type="project" value="UniProtKB-KW"/>
</dbReference>
<feature type="transmembrane region" description="Helical" evidence="5">
    <location>
        <begin position="139"/>
        <end position="161"/>
    </location>
</feature>
<keyword evidence="8" id="KW-1185">Reference proteome</keyword>
<evidence type="ECO:0000313" key="7">
    <source>
        <dbReference type="EMBL" id="KAK3941615.1"/>
    </source>
</evidence>
<keyword evidence="2" id="KW-0442">Lipid degradation</keyword>
<dbReference type="Gene3D" id="3.40.1090.10">
    <property type="entry name" value="Cytosolic phospholipase A2 catalytic domain"/>
    <property type="match status" value="1"/>
</dbReference>
<feature type="region of interest" description="Disordered" evidence="4">
    <location>
        <begin position="1"/>
        <end position="65"/>
    </location>
</feature>
<gene>
    <name evidence="7" type="ORF">QBC46DRAFT_382065</name>
</gene>
<evidence type="ECO:0000256" key="3">
    <source>
        <dbReference type="ARBA" id="ARBA00023098"/>
    </source>
</evidence>
<keyword evidence="5" id="KW-0812">Transmembrane</keyword>
<dbReference type="InterPro" id="IPR016035">
    <property type="entry name" value="Acyl_Trfase/lysoPLipase"/>
</dbReference>
<proteinExistence type="predicted"/>
<evidence type="ECO:0000256" key="4">
    <source>
        <dbReference type="SAM" id="MobiDB-lite"/>
    </source>
</evidence>
<comment type="caution">
    <text evidence="7">The sequence shown here is derived from an EMBL/GenBank/DDBJ whole genome shotgun (WGS) entry which is preliminary data.</text>
</comment>
<name>A0AAN6S5X4_9PEZI</name>
<dbReference type="InterPro" id="IPR002641">
    <property type="entry name" value="PNPLA_dom"/>
</dbReference>
<dbReference type="Proteomes" id="UP001303473">
    <property type="component" value="Unassembled WGS sequence"/>
</dbReference>
<keyword evidence="1" id="KW-0378">Hydrolase</keyword>
<dbReference type="PANTHER" id="PTHR24185:SF1">
    <property type="entry name" value="CALCIUM-INDEPENDENT PHOSPHOLIPASE A2-GAMMA"/>
    <property type="match status" value="1"/>
</dbReference>
<evidence type="ECO:0000256" key="2">
    <source>
        <dbReference type="ARBA" id="ARBA00022963"/>
    </source>
</evidence>
<dbReference type="GO" id="GO:0046486">
    <property type="term" value="P:glycerolipid metabolic process"/>
    <property type="evidence" value="ECO:0007669"/>
    <property type="project" value="UniProtKB-ARBA"/>
</dbReference>
<accession>A0AAN6S5X4</accession>
<keyword evidence="5" id="KW-1133">Transmembrane helix</keyword>
<protein>
    <submittedName>
        <fullName evidence="7">Patatin-like phospholipase-domain-containing protein</fullName>
    </submittedName>
</protein>
<dbReference type="GO" id="GO:0016020">
    <property type="term" value="C:membrane"/>
    <property type="evidence" value="ECO:0007669"/>
    <property type="project" value="TreeGrafter"/>
</dbReference>
<feature type="compositionally biased region" description="Basic and acidic residues" evidence="4">
    <location>
        <begin position="1"/>
        <end position="12"/>
    </location>
</feature>
<dbReference type="EMBL" id="MU853781">
    <property type="protein sequence ID" value="KAK3941615.1"/>
    <property type="molecule type" value="Genomic_DNA"/>
</dbReference>
<keyword evidence="3" id="KW-0443">Lipid metabolism</keyword>